<feature type="transmembrane region" description="Helical" evidence="6">
    <location>
        <begin position="274"/>
        <end position="298"/>
    </location>
</feature>
<keyword evidence="3 6" id="KW-0812">Transmembrane</keyword>
<dbReference type="Proteomes" id="UP001301869">
    <property type="component" value="Chromosome"/>
</dbReference>
<dbReference type="PANTHER" id="PTHR13929">
    <property type="entry name" value="1,4-DIHYDROXY-2-NAPHTHOATE OCTAPRENYLTRANSFERASE"/>
    <property type="match status" value="1"/>
</dbReference>
<feature type="transmembrane region" description="Helical" evidence="6">
    <location>
        <begin position="15"/>
        <end position="36"/>
    </location>
</feature>
<evidence type="ECO:0000256" key="1">
    <source>
        <dbReference type="ARBA" id="ARBA00004141"/>
    </source>
</evidence>
<feature type="transmembrane region" description="Helical" evidence="6">
    <location>
        <begin position="121"/>
        <end position="138"/>
    </location>
</feature>
<proteinExistence type="predicted"/>
<sequence>MQNIAATWQASRPSFLVLAPLCVLLGIVVALVQGATPAGQDIALVMLGGLLGHAAVNWLNEYDDYRSGLDFTTARTPFSGGSGTLPAMPSAAAWVLTAGALSLLGVVLIGAYFIWLRGAVLLYPGVVGIALVVAYTRWLTRSPTLCLLAPGLGFGPVMVAGTVLALGGHLDATAASVALVTWLLTSELLLVNQLPDVEADEGHGRRHLPILLGRKGASRWVMAMLLASYAVVALGLLLGWLPWPAALALLPLPLAVWLGRGISADCNAPARLPFWMGINVVTLLSTLALLNLGIALGLA</sequence>
<dbReference type="InterPro" id="IPR000537">
    <property type="entry name" value="UbiA_prenyltransferase"/>
</dbReference>
<gene>
    <name evidence="7" type="ORF">P1P91_03825</name>
</gene>
<dbReference type="PIRSF" id="PIRSF005355">
    <property type="entry name" value="UBIAD1"/>
    <property type="match status" value="1"/>
</dbReference>
<evidence type="ECO:0000256" key="4">
    <source>
        <dbReference type="ARBA" id="ARBA00022989"/>
    </source>
</evidence>
<reference evidence="7 8" key="1">
    <citation type="submission" date="2023-03" db="EMBL/GenBank/DDBJ databases">
        <title>Halomonas sp. nov., isolated from Korean tranditional fermented seafood 'Jeotgal'.</title>
        <authorList>
            <person name="Kim B."/>
            <person name="Shin N.-R."/>
        </authorList>
    </citation>
    <scope>NUCLEOTIDE SEQUENCE [LARGE SCALE GENOMIC DNA]</scope>
    <source>
        <strain evidence="7 8">SG2L-4</strain>
    </source>
</reference>
<comment type="subcellular location">
    <subcellularLocation>
        <location evidence="1">Membrane</location>
        <topology evidence="1">Multi-pass membrane protein</topology>
    </subcellularLocation>
</comment>
<dbReference type="CDD" id="cd13962">
    <property type="entry name" value="PT_UbiA_UBIAD1"/>
    <property type="match status" value="1"/>
</dbReference>
<evidence type="ECO:0000313" key="7">
    <source>
        <dbReference type="EMBL" id="WNK20820.1"/>
    </source>
</evidence>
<dbReference type="Pfam" id="PF01040">
    <property type="entry name" value="UbiA"/>
    <property type="match status" value="1"/>
</dbReference>
<evidence type="ECO:0000256" key="6">
    <source>
        <dbReference type="SAM" id="Phobius"/>
    </source>
</evidence>
<keyword evidence="8" id="KW-1185">Reference proteome</keyword>
<feature type="transmembrane region" description="Helical" evidence="6">
    <location>
        <begin position="145"/>
        <end position="166"/>
    </location>
</feature>
<keyword evidence="4 6" id="KW-1133">Transmembrane helix</keyword>
<feature type="transmembrane region" description="Helical" evidence="6">
    <location>
        <begin position="91"/>
        <end position="115"/>
    </location>
</feature>
<dbReference type="EMBL" id="CP119391">
    <property type="protein sequence ID" value="WNK20820.1"/>
    <property type="molecule type" value="Genomic_DNA"/>
</dbReference>
<evidence type="ECO:0000256" key="2">
    <source>
        <dbReference type="ARBA" id="ARBA00022679"/>
    </source>
</evidence>
<feature type="transmembrane region" description="Helical" evidence="6">
    <location>
        <begin position="220"/>
        <end position="239"/>
    </location>
</feature>
<evidence type="ECO:0000313" key="8">
    <source>
        <dbReference type="Proteomes" id="UP001301869"/>
    </source>
</evidence>
<keyword evidence="5 6" id="KW-0472">Membrane</keyword>
<evidence type="ECO:0000256" key="5">
    <source>
        <dbReference type="ARBA" id="ARBA00023136"/>
    </source>
</evidence>
<dbReference type="RefSeq" id="WP_311884647.1">
    <property type="nucleotide sequence ID" value="NZ_CP119391.1"/>
</dbReference>
<dbReference type="PANTHER" id="PTHR13929:SF0">
    <property type="entry name" value="UBIA PRENYLTRANSFERASE DOMAIN-CONTAINING PROTEIN 1"/>
    <property type="match status" value="1"/>
</dbReference>
<dbReference type="InterPro" id="IPR026046">
    <property type="entry name" value="UBIAD1"/>
</dbReference>
<accession>A0ABY9Z123</accession>
<keyword evidence="2" id="KW-0808">Transferase</keyword>
<protein>
    <submittedName>
        <fullName evidence="7">Prenyltransferase</fullName>
    </submittedName>
</protein>
<evidence type="ECO:0000256" key="3">
    <source>
        <dbReference type="ARBA" id="ARBA00022692"/>
    </source>
</evidence>
<name>A0ABY9Z123_9GAMM</name>
<organism evidence="7 8">
    <name type="scientific">Halomonas piscis</name>
    <dbReference type="NCBI Taxonomy" id="3031727"/>
    <lineage>
        <taxon>Bacteria</taxon>
        <taxon>Pseudomonadati</taxon>
        <taxon>Pseudomonadota</taxon>
        <taxon>Gammaproteobacteria</taxon>
        <taxon>Oceanospirillales</taxon>
        <taxon>Halomonadaceae</taxon>
        <taxon>Halomonas</taxon>
    </lineage>
</organism>